<dbReference type="AlphaFoldDB" id="A0A9W6YXI9"/>
<comment type="caution">
    <text evidence="1">The sequence shown here is derived from an EMBL/GenBank/DDBJ whole genome shotgun (WGS) entry which is preliminary data.</text>
</comment>
<name>A0A9W6YXI9_AMBMO</name>
<dbReference type="EMBL" id="BSXU01001599">
    <property type="protein sequence ID" value="GMG29190.1"/>
    <property type="molecule type" value="Genomic_DNA"/>
</dbReference>
<evidence type="ECO:0000313" key="2">
    <source>
        <dbReference type="Proteomes" id="UP001165063"/>
    </source>
</evidence>
<accession>A0A9W6YXI9</accession>
<evidence type="ECO:0000313" key="1">
    <source>
        <dbReference type="EMBL" id="GMG29190.1"/>
    </source>
</evidence>
<sequence>MSEINPQTYGLSSLSARIISGPNLHFANPPNYQESQFTSRVVVSRTPSYKIYADESLKNLDISPVELQMFCESADIPVLNSSDLLLNDKRKLFYKANALRVLNHAETSLKLGCSNSNGSRVGDSAGNPAYAGSVSNPRCLASSLTEQQANEIDVTSIFGLFRLVLRVTDPAIVGKFDNKTKEQLREASGKLFLCTWLLYFLIKFQGKIDQLSTQHKLNFLRIIFDIVSMTKANFDKKHPQAAHFRQVSLQSFKHEMSQLTVVPPSITGVVLTYSSDLGTTYTVEGLLRRVCAIEDRKLAQMFSRNVVLVREEFFRLICSLQYLYTK</sequence>
<dbReference type="Proteomes" id="UP001165063">
    <property type="component" value="Unassembled WGS sequence"/>
</dbReference>
<reference evidence="1" key="1">
    <citation type="submission" date="2023-04" db="EMBL/GenBank/DDBJ databases">
        <title>Ambrosiozyma monospora NBRC 1965.</title>
        <authorList>
            <person name="Ichikawa N."/>
            <person name="Sato H."/>
            <person name="Tonouchi N."/>
        </authorList>
    </citation>
    <scope>NUCLEOTIDE SEQUENCE</scope>
    <source>
        <strain evidence="1">NBRC 1965</strain>
    </source>
</reference>
<organism evidence="1 2">
    <name type="scientific">Ambrosiozyma monospora</name>
    <name type="common">Yeast</name>
    <name type="synonym">Endomycopsis monosporus</name>
    <dbReference type="NCBI Taxonomy" id="43982"/>
    <lineage>
        <taxon>Eukaryota</taxon>
        <taxon>Fungi</taxon>
        <taxon>Dikarya</taxon>
        <taxon>Ascomycota</taxon>
        <taxon>Saccharomycotina</taxon>
        <taxon>Pichiomycetes</taxon>
        <taxon>Pichiales</taxon>
        <taxon>Pichiaceae</taxon>
        <taxon>Ambrosiozyma</taxon>
    </lineage>
</organism>
<protein>
    <submittedName>
        <fullName evidence="1">Unnamed protein product</fullName>
    </submittedName>
</protein>
<proteinExistence type="predicted"/>
<keyword evidence="2" id="KW-1185">Reference proteome</keyword>
<gene>
    <name evidence="1" type="ORF">Amon01_000368600</name>
</gene>